<protein>
    <submittedName>
        <fullName evidence="1">Alkaline phosphatase family protein</fullName>
    </submittedName>
</protein>
<dbReference type="InterPro" id="IPR002591">
    <property type="entry name" value="Phosphodiest/P_Trfase"/>
</dbReference>
<proteinExistence type="predicted"/>
<reference evidence="2" key="1">
    <citation type="submission" date="2018-09" db="EMBL/GenBank/DDBJ databases">
        <title>Genome sequencing of strain 2DFWR-13.</title>
        <authorList>
            <person name="Heo J."/>
            <person name="Kim S.-J."/>
            <person name="Kwon S.-W."/>
        </authorList>
    </citation>
    <scope>NUCLEOTIDE SEQUENCE [LARGE SCALE GENOMIC DNA]</scope>
    <source>
        <strain evidence="2">2DFWR-13</strain>
    </source>
</reference>
<accession>A0A387BDN6</accession>
<dbReference type="Proteomes" id="UP000278886">
    <property type="component" value="Chromosome"/>
</dbReference>
<evidence type="ECO:0000313" key="1">
    <source>
        <dbReference type="EMBL" id="AYF99166.1"/>
    </source>
</evidence>
<dbReference type="KEGG" id="lyd:D7I47_13485"/>
<name>A0A387BDN6_9MICO</name>
<dbReference type="GO" id="GO:0016787">
    <property type="term" value="F:hydrolase activity"/>
    <property type="evidence" value="ECO:0007669"/>
    <property type="project" value="UniProtKB-ARBA"/>
</dbReference>
<gene>
    <name evidence="1" type="ORF">D7I47_13485</name>
</gene>
<dbReference type="Pfam" id="PF01663">
    <property type="entry name" value="Phosphodiest"/>
    <property type="match status" value="1"/>
</dbReference>
<dbReference type="PANTHER" id="PTHR10151:SF120">
    <property type="entry name" value="BIS(5'-ADENOSYL)-TRIPHOSPHATASE"/>
    <property type="match status" value="1"/>
</dbReference>
<dbReference type="EMBL" id="CP032630">
    <property type="protein sequence ID" value="AYF99166.1"/>
    <property type="molecule type" value="Genomic_DNA"/>
</dbReference>
<organism evidence="1 2">
    <name type="scientific">Protaetiibacter intestinalis</name>
    <dbReference type="NCBI Taxonomy" id="2419774"/>
    <lineage>
        <taxon>Bacteria</taxon>
        <taxon>Bacillati</taxon>
        <taxon>Actinomycetota</taxon>
        <taxon>Actinomycetes</taxon>
        <taxon>Micrococcales</taxon>
        <taxon>Microbacteriaceae</taxon>
        <taxon>Protaetiibacter</taxon>
    </lineage>
</organism>
<sequence>MLPAAKTHRVSLADVMPNCLETLAGRRSRIGLPPVEKAVVVVVDGLGHAQLAEHAGHARTLAARLPADAAIGSGFPTTTVAALTSLTTGEPAGRHGLVGYRVLDPATDRVINQLSGWEGLDPARWQRMPTVFERAAADGIRTPAITHARYRHSPLTLAMLRGAEFLAATDAASRRERLREVLAAPGRALVYYYVADLDVAGHAHGVASGEWVAALEALDAELAGAIRLLGSRDGLVVTADHGMVDVPPHAQRLVPPALLEGVRHVAGEPRCLQLHLEPGADPEELAARWRAHEGRRAWVGTRAEALAAGWFGAVDPEVEPRIGQVLVAARGDHAYYADPDDTGRRMVGQHGSLTPAETAVPLLRFGAYAAG</sequence>
<keyword evidence="2" id="KW-1185">Reference proteome</keyword>
<dbReference type="InterPro" id="IPR017850">
    <property type="entry name" value="Alkaline_phosphatase_core_sf"/>
</dbReference>
<dbReference type="AlphaFoldDB" id="A0A387BDN6"/>
<dbReference type="PANTHER" id="PTHR10151">
    <property type="entry name" value="ECTONUCLEOTIDE PYROPHOSPHATASE/PHOSPHODIESTERASE"/>
    <property type="match status" value="1"/>
</dbReference>
<dbReference type="OrthoDB" id="9779267at2"/>
<dbReference type="Gene3D" id="3.40.720.10">
    <property type="entry name" value="Alkaline Phosphatase, subunit A"/>
    <property type="match status" value="1"/>
</dbReference>
<dbReference type="SUPFAM" id="SSF53649">
    <property type="entry name" value="Alkaline phosphatase-like"/>
    <property type="match status" value="1"/>
</dbReference>
<evidence type="ECO:0000313" key="2">
    <source>
        <dbReference type="Proteomes" id="UP000278886"/>
    </source>
</evidence>